<feature type="region of interest" description="Disordered" evidence="1">
    <location>
        <begin position="1"/>
        <end position="42"/>
    </location>
</feature>
<organism evidence="3 4">
    <name type="scientific">Stephania cephalantha</name>
    <dbReference type="NCBI Taxonomy" id="152367"/>
    <lineage>
        <taxon>Eukaryota</taxon>
        <taxon>Viridiplantae</taxon>
        <taxon>Streptophyta</taxon>
        <taxon>Embryophyta</taxon>
        <taxon>Tracheophyta</taxon>
        <taxon>Spermatophyta</taxon>
        <taxon>Magnoliopsida</taxon>
        <taxon>Ranunculales</taxon>
        <taxon>Menispermaceae</taxon>
        <taxon>Menispermoideae</taxon>
        <taxon>Cissampelideae</taxon>
        <taxon>Stephania</taxon>
    </lineage>
</organism>
<dbReference type="InterPro" id="IPR005607">
    <property type="entry name" value="BSD_dom"/>
</dbReference>
<dbReference type="PROSITE" id="PS50858">
    <property type="entry name" value="BSD"/>
    <property type="match status" value="1"/>
</dbReference>
<evidence type="ECO:0000313" key="3">
    <source>
        <dbReference type="EMBL" id="KAK9100580.1"/>
    </source>
</evidence>
<protein>
    <recommendedName>
        <fullName evidence="2">BSD domain-containing protein</fullName>
    </recommendedName>
</protein>
<keyword evidence="4" id="KW-1185">Reference proteome</keyword>
<name>A0AAP0EYI2_9MAGN</name>
<dbReference type="AlphaFoldDB" id="A0AAP0EYI2"/>
<feature type="compositionally biased region" description="Basic and acidic residues" evidence="1">
    <location>
        <begin position="360"/>
        <end position="375"/>
    </location>
</feature>
<accession>A0AAP0EYI2</accession>
<dbReference type="InterPro" id="IPR035925">
    <property type="entry name" value="BSD_dom_sf"/>
</dbReference>
<sequence>MSWLSIPNPFKSLEENPTNVSSDDEEQQQRSPSGGAGVKEDLSELGKTIGRQLWGVASFLAPPPAGAPAPAPVEGTDSFSSQGFVGIRNDFAEIGGSFKSMVSTTRAVNKISRLASNLLQFDEADDDDDGDESVGVTKEVLEFARELSARPECWINFPLPLDDFDFEMSDVQREHALTVGDLVPGLLDLKSKICSSHMNEGHFWIVYFILLLPRLNTHNLEILSTSQVLEARELLLQKLQSSNKAQSKYSKPVDVPLDVRDKGADVQLMSTAAKKQDTLIENVNTVNPEDDVDQWLEEDVETGTSQNRLGNEQDVSFSDLEDDDNNDASDQQGRSSSQQSAHASSPSGSSGWVQLSENSKISESKKKASRDKDSEGESSNDWLTVDDFDSDSVGAA</sequence>
<dbReference type="PANTHER" id="PTHR31923">
    <property type="entry name" value="BSD DOMAIN-CONTAINING PROTEIN"/>
    <property type="match status" value="1"/>
</dbReference>
<dbReference type="SMART" id="SM00751">
    <property type="entry name" value="BSD"/>
    <property type="match status" value="1"/>
</dbReference>
<gene>
    <name evidence="3" type="ORF">Scep_024010</name>
</gene>
<feature type="compositionally biased region" description="Low complexity" evidence="1">
    <location>
        <begin position="328"/>
        <end position="359"/>
    </location>
</feature>
<evidence type="ECO:0000256" key="1">
    <source>
        <dbReference type="SAM" id="MobiDB-lite"/>
    </source>
</evidence>
<dbReference type="PANTHER" id="PTHR31923:SF9">
    <property type="entry name" value="BSD DOMAIN-CONTAINING PROTEIN"/>
    <property type="match status" value="1"/>
</dbReference>
<feature type="domain" description="BSD" evidence="2">
    <location>
        <begin position="163"/>
        <end position="215"/>
    </location>
</feature>
<feature type="compositionally biased region" description="Polar residues" evidence="1">
    <location>
        <begin position="302"/>
        <end position="316"/>
    </location>
</feature>
<feature type="region of interest" description="Disordered" evidence="1">
    <location>
        <begin position="300"/>
        <end position="396"/>
    </location>
</feature>
<reference evidence="3 4" key="1">
    <citation type="submission" date="2024-01" db="EMBL/GenBank/DDBJ databases">
        <title>Genome assemblies of Stephania.</title>
        <authorList>
            <person name="Yang L."/>
        </authorList>
    </citation>
    <scope>NUCLEOTIDE SEQUENCE [LARGE SCALE GENOMIC DNA]</scope>
    <source>
        <strain evidence="3">JXDWG</strain>
        <tissue evidence="3">Leaf</tissue>
    </source>
</reference>
<dbReference type="Proteomes" id="UP001419268">
    <property type="component" value="Unassembled WGS sequence"/>
</dbReference>
<dbReference type="SUPFAM" id="SSF140383">
    <property type="entry name" value="BSD domain-like"/>
    <property type="match status" value="1"/>
</dbReference>
<evidence type="ECO:0000313" key="4">
    <source>
        <dbReference type="Proteomes" id="UP001419268"/>
    </source>
</evidence>
<proteinExistence type="predicted"/>
<comment type="caution">
    <text evidence="3">The sequence shown here is derived from an EMBL/GenBank/DDBJ whole genome shotgun (WGS) entry which is preliminary data.</text>
</comment>
<evidence type="ECO:0000259" key="2">
    <source>
        <dbReference type="PROSITE" id="PS50858"/>
    </source>
</evidence>
<feature type="compositionally biased region" description="Acidic residues" evidence="1">
    <location>
        <begin position="376"/>
        <end position="390"/>
    </location>
</feature>
<dbReference type="EMBL" id="JBBNAG010000010">
    <property type="protein sequence ID" value="KAK9100580.1"/>
    <property type="molecule type" value="Genomic_DNA"/>
</dbReference>